<dbReference type="KEGG" id="ddt:AAY81_09200"/>
<keyword evidence="1" id="KW-1133">Transmembrane helix</keyword>
<dbReference type="Pfam" id="PF13379">
    <property type="entry name" value="NMT1_2"/>
    <property type="match status" value="1"/>
</dbReference>
<dbReference type="InterPro" id="IPR019546">
    <property type="entry name" value="TAT_signal_bac_arc"/>
</dbReference>
<reference evidence="3" key="1">
    <citation type="submission" date="2016-10" db="EMBL/GenBank/DDBJ databases">
        <authorList>
            <person name="Varghese N."/>
        </authorList>
    </citation>
    <scope>NUCLEOTIDE SEQUENCE [LARGE SCALE GENOMIC DNA]</scope>
    <source>
        <strain evidence="3">DSM 21843</strain>
    </source>
</reference>
<feature type="transmembrane region" description="Helical" evidence="1">
    <location>
        <begin position="12"/>
        <end position="31"/>
    </location>
</feature>
<dbReference type="AlphaFoldDB" id="A0A172RZY3"/>
<dbReference type="EMBL" id="FOEC01000001">
    <property type="protein sequence ID" value="SEO37532.1"/>
    <property type="molecule type" value="Genomic_DNA"/>
</dbReference>
<dbReference type="PROSITE" id="PS51318">
    <property type="entry name" value="TAT"/>
    <property type="match status" value="1"/>
</dbReference>
<proteinExistence type="predicted"/>
<gene>
    <name evidence="2" type="ORF">SAMN02910314_00037</name>
</gene>
<dbReference type="PANTHER" id="PTHR30024:SF42">
    <property type="entry name" value="ALIPHATIC SULFONATES-BINDING PROTEIN-RELATED"/>
    <property type="match status" value="1"/>
</dbReference>
<dbReference type="Gene3D" id="3.40.190.10">
    <property type="entry name" value="Periplasmic binding protein-like II"/>
    <property type="match status" value="2"/>
</dbReference>
<evidence type="ECO:0000256" key="1">
    <source>
        <dbReference type="SAM" id="Phobius"/>
    </source>
</evidence>
<dbReference type="PANTHER" id="PTHR30024">
    <property type="entry name" value="ALIPHATIC SULFONATES-BINDING PROTEIN-RELATED"/>
    <property type="match status" value="1"/>
</dbReference>
<dbReference type="Proteomes" id="UP000182975">
    <property type="component" value="Unassembled WGS sequence"/>
</dbReference>
<protein>
    <submittedName>
        <fullName evidence="2">NitT/TauT family transport system substrate-binding protein</fullName>
    </submittedName>
</protein>
<dbReference type="OrthoDB" id="9762169at2"/>
<name>A0A172RZY3_9ACTN</name>
<keyword evidence="3" id="KW-1185">Reference proteome</keyword>
<dbReference type="RefSeq" id="WP_066664263.1">
    <property type="nucleotide sequence ID" value="NZ_CP011402.1"/>
</dbReference>
<keyword evidence="1" id="KW-0812">Transmembrane</keyword>
<evidence type="ECO:0000313" key="2">
    <source>
        <dbReference type="EMBL" id="SEO37532.1"/>
    </source>
</evidence>
<dbReference type="NCBIfam" id="TIGR01409">
    <property type="entry name" value="TAT_signal_seq"/>
    <property type="match status" value="1"/>
</dbReference>
<dbReference type="InterPro" id="IPR006311">
    <property type="entry name" value="TAT_signal"/>
</dbReference>
<sequence>MAQEVTAYSRRSFLKGSLIGAGALAAFGVVGCSSGSQESTSGKEIKYDITVGHLNSTAHLLAFVAKEEGFFAEEGINATLTQFSSQSELVSGLESNKLQFVFLGSVPTLVNQSSGHDISIFGGAMSNGHGYVIKSKYTEGLSSWDVTILKGKNVAVPRTTVQELELYQLLASKGLTYGEGDGYDVHIVLFDSQKDAYNAFSNDTIDAVSCYSPYTSVAVAAGHSIVFKCSDEELFKNQPCCRQVALTSALKENHDLYVASERALIKAYAFYKNEANKQKTIADVKTYIDIPEDEIEYEVFTPDYCDSNPDPDYQATLELKNSAADFGYLQDFDLEELYNLDIYDQALGELEKEDPNNTYYKSLREHFDKYQ</sequence>
<dbReference type="SUPFAM" id="SSF53850">
    <property type="entry name" value="Periplasmic binding protein-like II"/>
    <property type="match status" value="1"/>
</dbReference>
<accession>A0A172RZY3</accession>
<organism evidence="2 3">
    <name type="scientific">Denitrobacterium detoxificans</name>
    <dbReference type="NCBI Taxonomy" id="79604"/>
    <lineage>
        <taxon>Bacteria</taxon>
        <taxon>Bacillati</taxon>
        <taxon>Actinomycetota</taxon>
        <taxon>Coriobacteriia</taxon>
        <taxon>Eggerthellales</taxon>
        <taxon>Eggerthellaceae</taxon>
        <taxon>Denitrobacterium</taxon>
    </lineage>
</organism>
<evidence type="ECO:0000313" key="3">
    <source>
        <dbReference type="Proteomes" id="UP000182975"/>
    </source>
</evidence>
<keyword evidence="1" id="KW-0472">Membrane</keyword>
<dbReference type="STRING" id="79604.AAY81_09200"/>